<comment type="caution">
    <text evidence="3">The sequence shown here is derived from an EMBL/GenBank/DDBJ whole genome shotgun (WGS) entry which is preliminary data.</text>
</comment>
<gene>
    <name evidence="3" type="ORF">SAMN06295970_13067</name>
</gene>
<evidence type="ECO:0000259" key="2">
    <source>
        <dbReference type="Pfam" id="PF03972"/>
    </source>
</evidence>
<evidence type="ECO:0000256" key="1">
    <source>
        <dbReference type="ARBA" id="ARBA00006174"/>
    </source>
</evidence>
<dbReference type="Pfam" id="PF03972">
    <property type="entry name" value="MmgE_PrpD_N"/>
    <property type="match status" value="1"/>
</dbReference>
<dbReference type="Proteomes" id="UP001158049">
    <property type="component" value="Unassembled WGS sequence"/>
</dbReference>
<proteinExistence type="inferred from homology"/>
<name>A0ABY1QSK4_9BURK</name>
<dbReference type="EMBL" id="FXUL01000030">
    <property type="protein sequence ID" value="SMP79168.1"/>
    <property type="molecule type" value="Genomic_DNA"/>
</dbReference>
<dbReference type="InterPro" id="IPR045336">
    <property type="entry name" value="MmgE_PrpD_N"/>
</dbReference>
<dbReference type="InterPro" id="IPR036148">
    <property type="entry name" value="MmgE/PrpD_sf"/>
</dbReference>
<reference evidence="3 4" key="1">
    <citation type="submission" date="2017-05" db="EMBL/GenBank/DDBJ databases">
        <authorList>
            <person name="Varghese N."/>
            <person name="Submissions S."/>
        </authorList>
    </citation>
    <scope>NUCLEOTIDE SEQUENCE [LARGE SCALE GENOMIC DNA]</scope>
    <source>
        <strain evidence="3 4">DSM 26001</strain>
    </source>
</reference>
<dbReference type="SUPFAM" id="SSF103378">
    <property type="entry name" value="2-methylcitrate dehydratase PrpD"/>
    <property type="match status" value="1"/>
</dbReference>
<comment type="similarity">
    <text evidence="1">Belongs to the PrpD family.</text>
</comment>
<evidence type="ECO:0000313" key="3">
    <source>
        <dbReference type="EMBL" id="SMP79168.1"/>
    </source>
</evidence>
<dbReference type="InterPro" id="IPR042183">
    <property type="entry name" value="MmgE/PrpD_sf_1"/>
</dbReference>
<keyword evidence="4" id="KW-1185">Reference proteome</keyword>
<accession>A0ABY1QSK4</accession>
<dbReference type="InterPro" id="IPR005656">
    <property type="entry name" value="MmgE_PrpD"/>
</dbReference>
<feature type="domain" description="MmgE/PrpD N-terminal" evidence="2">
    <location>
        <begin position="3"/>
        <end position="89"/>
    </location>
</feature>
<dbReference type="PANTHER" id="PTHR16943:SF8">
    <property type="entry name" value="2-METHYLCITRATE DEHYDRATASE"/>
    <property type="match status" value="1"/>
</dbReference>
<dbReference type="Gene3D" id="1.10.4100.10">
    <property type="entry name" value="2-methylcitrate dehydratase PrpD"/>
    <property type="match status" value="1"/>
</dbReference>
<evidence type="ECO:0000313" key="4">
    <source>
        <dbReference type="Proteomes" id="UP001158049"/>
    </source>
</evidence>
<sequence>MATSSRQAALINGAAAHALDYDDVNMACTGHPSVVLIPGLLALAESRGFSGHDFMTAFAAGYETMCRLGLASGETQYAKGFHTTATLGTGRFQASCRLHGAFTLPFLVPDFAPFDWLD</sequence>
<protein>
    <submittedName>
        <fullName evidence="3">MmgE/PrpD family protein</fullName>
    </submittedName>
</protein>
<dbReference type="PANTHER" id="PTHR16943">
    <property type="entry name" value="2-METHYLCITRATE DEHYDRATASE-RELATED"/>
    <property type="match status" value="1"/>
</dbReference>
<organism evidence="3 4">
    <name type="scientific">Noviherbaspirillum suwonense</name>
    <dbReference type="NCBI Taxonomy" id="1224511"/>
    <lineage>
        <taxon>Bacteria</taxon>
        <taxon>Pseudomonadati</taxon>
        <taxon>Pseudomonadota</taxon>
        <taxon>Betaproteobacteria</taxon>
        <taxon>Burkholderiales</taxon>
        <taxon>Oxalobacteraceae</taxon>
        <taxon>Noviherbaspirillum</taxon>
    </lineage>
</organism>